<dbReference type="Pfam" id="PF12686">
    <property type="entry name" value="DUF3800"/>
    <property type="match status" value="1"/>
</dbReference>
<gene>
    <name evidence="1" type="ORF">PROAA_1860005</name>
</gene>
<accession>A0A1A8XPK2</accession>
<evidence type="ECO:0000313" key="1">
    <source>
        <dbReference type="EMBL" id="SBT06367.1"/>
    </source>
</evidence>
<dbReference type="EMBL" id="FLQY01000097">
    <property type="protein sequence ID" value="SBT06367.1"/>
    <property type="molecule type" value="Genomic_DNA"/>
</dbReference>
<dbReference type="InterPro" id="IPR024524">
    <property type="entry name" value="DUF3800"/>
</dbReference>
<name>A0A1A8XPK2_9RHOO</name>
<evidence type="ECO:0008006" key="3">
    <source>
        <dbReference type="Google" id="ProtNLM"/>
    </source>
</evidence>
<dbReference type="AlphaFoldDB" id="A0A1A8XPK2"/>
<dbReference type="RefSeq" id="WP_186410478.1">
    <property type="nucleotide sequence ID" value="NZ_FLQY01000097.1"/>
</dbReference>
<proteinExistence type="predicted"/>
<keyword evidence="2" id="KW-1185">Reference proteome</keyword>
<organism evidence="1 2">
    <name type="scientific">Candidatus Propionivibrio aalborgensis</name>
    <dbReference type="NCBI Taxonomy" id="1860101"/>
    <lineage>
        <taxon>Bacteria</taxon>
        <taxon>Pseudomonadati</taxon>
        <taxon>Pseudomonadota</taxon>
        <taxon>Betaproteobacteria</taxon>
        <taxon>Rhodocyclales</taxon>
        <taxon>Rhodocyclaceae</taxon>
        <taxon>Propionivibrio</taxon>
    </lineage>
</organism>
<dbReference type="Proteomes" id="UP000199600">
    <property type="component" value="Unassembled WGS sequence"/>
</dbReference>
<sequence>MFAYIDETGHTGSNLFDSVQPIFYYGVFSCKVDFDFVYGDRMRRLAASLGCTSLHGNELGADKVETILPEIQKILRVSDGRFDLSKVNKIDLAVTKLFDTVFDPGENVAVPWQAYNMVAFRNVLLLKLARVLDEALLKAFWGSLLDRKETNSRASLVATLKEIKNRLSAVPDARSREILSGGLSWAIENPEVLEYHSSSPAHLKWHMPNAVAFPDMLRAIHTKSKQWRRPVRLIKVDQQSQFNATQRALHEIHRNAAPGKGVFPIGIDPVELRLVPESRLITCASRDSPGIQLVDLLLWIVRQIDKGQPPGPESIELFRKIGHRTRVFEFSLRHISQWTEAAWKKINSAEMSDEQLQKGVELLALSEQRRRAAMSAYNAAKSANA</sequence>
<evidence type="ECO:0000313" key="2">
    <source>
        <dbReference type="Proteomes" id="UP000199600"/>
    </source>
</evidence>
<protein>
    <recommendedName>
        <fullName evidence="3">DUF3800 domain-containing protein</fullName>
    </recommendedName>
</protein>
<reference evidence="1 2" key="1">
    <citation type="submission" date="2016-06" db="EMBL/GenBank/DDBJ databases">
        <authorList>
            <person name="Kjaerup R.B."/>
            <person name="Dalgaard T.S."/>
            <person name="Juul-Madsen H.R."/>
        </authorList>
    </citation>
    <scope>NUCLEOTIDE SEQUENCE [LARGE SCALE GENOMIC DNA]</scope>
    <source>
        <strain evidence="1">2</strain>
    </source>
</reference>